<name>A0AAV9ZL48_9AGAR</name>
<keyword evidence="3" id="KW-1133">Transmembrane helix</keyword>
<keyword evidence="6" id="KW-1185">Reference proteome</keyword>
<evidence type="ECO:0000313" key="6">
    <source>
        <dbReference type="Proteomes" id="UP001362999"/>
    </source>
</evidence>
<dbReference type="GO" id="GO:0006351">
    <property type="term" value="P:DNA-templated transcription"/>
    <property type="evidence" value="ECO:0007669"/>
    <property type="project" value="InterPro"/>
</dbReference>
<accession>A0AAV9ZL48</accession>
<dbReference type="AlphaFoldDB" id="A0AAV9ZL48"/>
<dbReference type="GO" id="GO:0003700">
    <property type="term" value="F:DNA-binding transcription factor activity"/>
    <property type="evidence" value="ECO:0007669"/>
    <property type="project" value="InterPro"/>
</dbReference>
<dbReference type="PANTHER" id="PTHR46910:SF38">
    <property type="entry name" value="ZN(2)-C6 FUNGAL-TYPE DOMAIN-CONTAINING PROTEIN"/>
    <property type="match status" value="1"/>
</dbReference>
<dbReference type="InterPro" id="IPR007219">
    <property type="entry name" value="XnlR_reg_dom"/>
</dbReference>
<dbReference type="CDD" id="cd12148">
    <property type="entry name" value="fungal_TF_MHR"/>
    <property type="match status" value="1"/>
</dbReference>
<evidence type="ECO:0000256" key="3">
    <source>
        <dbReference type="SAM" id="Phobius"/>
    </source>
</evidence>
<evidence type="ECO:0000256" key="1">
    <source>
        <dbReference type="ARBA" id="ARBA00023242"/>
    </source>
</evidence>
<dbReference type="PANTHER" id="PTHR46910">
    <property type="entry name" value="TRANSCRIPTION FACTOR PDR1"/>
    <property type="match status" value="1"/>
</dbReference>
<comment type="caution">
    <text evidence="5">The sequence shown here is derived from an EMBL/GenBank/DDBJ whole genome shotgun (WGS) entry which is preliminary data.</text>
</comment>
<evidence type="ECO:0000256" key="2">
    <source>
        <dbReference type="SAM" id="MobiDB-lite"/>
    </source>
</evidence>
<feature type="compositionally biased region" description="Low complexity" evidence="2">
    <location>
        <begin position="65"/>
        <end position="81"/>
    </location>
</feature>
<sequence length="646" mass="72394">MAPKEPRKSAIDARKQTSHVHTLALMSISTLETQLAESEALVRHLRMKLAYREATFQALISTTASPYPSSATTTPPANSHSPSDDAAASLYIMRESLRAITTLPPFQEADSASIEQNFQLGYKMNSNSANLGSVRAGTSASLVSAAVTFKADILKQELQQRGSVDIWKKKLFATASHALMSSLIDLYFTKINIYIPLLHRPTFERDVRSNLYLRNNAFAATLILICAIASRYSDDPSIVAEGMGCGWSWFNQTLEIPSSIGNHLFAQTSLYELQYFPDIGVHRRTVTQKLPSVEGELYKRALWVLIYPDGQMSCSLGRTCGTDYLDLDIGPPLEVDDEFWEDRIHPFEQPHGVPSTVKFFNCLLQLNHILSVALTTLYPAPKTRHHLSINSIREESLLVDLDSSLNDWLHRVPEHLRWYPARENQLFFDQSVALHAAYYCVQMLIHRPFTPMSRKSTSTALPSLATCTNAARSCTNIVDIQRQRNQTSPAIINLGVVFTSAIILLLNVWSMRKKGEPQDITLELRHVQKCMHLVKLCEERWQLAGLLWDILAELMSVGHLPPPTKTNRGSSCPHVPTEINGMNIDPAQATQDLEIMMEMVDTLWANAPVGLDFRKTPQESEEFMGTPEEALLCASQEKIIKDKSNS</sequence>
<dbReference type="GO" id="GO:0008270">
    <property type="term" value="F:zinc ion binding"/>
    <property type="evidence" value="ECO:0007669"/>
    <property type="project" value="InterPro"/>
</dbReference>
<keyword evidence="1" id="KW-0539">Nucleus</keyword>
<feature type="domain" description="Xylanolytic transcriptional activator regulatory" evidence="4">
    <location>
        <begin position="184"/>
        <end position="237"/>
    </location>
</feature>
<evidence type="ECO:0000259" key="4">
    <source>
        <dbReference type="Pfam" id="PF04082"/>
    </source>
</evidence>
<reference evidence="5 6" key="1">
    <citation type="journal article" date="2024" name="J Genomics">
        <title>Draft genome sequencing and assembly of Favolaschia claudopus CIRM-BRFM 2984 isolated from oak limbs.</title>
        <authorList>
            <person name="Navarro D."/>
            <person name="Drula E."/>
            <person name="Chaduli D."/>
            <person name="Cazenave R."/>
            <person name="Ahrendt S."/>
            <person name="Wang J."/>
            <person name="Lipzen A."/>
            <person name="Daum C."/>
            <person name="Barry K."/>
            <person name="Grigoriev I.V."/>
            <person name="Favel A."/>
            <person name="Rosso M.N."/>
            <person name="Martin F."/>
        </authorList>
    </citation>
    <scope>NUCLEOTIDE SEQUENCE [LARGE SCALE GENOMIC DNA]</scope>
    <source>
        <strain evidence="5 6">CIRM-BRFM 2984</strain>
    </source>
</reference>
<dbReference type="InterPro" id="IPR050987">
    <property type="entry name" value="AtrR-like"/>
</dbReference>
<feature type="transmembrane region" description="Helical" evidence="3">
    <location>
        <begin position="490"/>
        <end position="509"/>
    </location>
</feature>
<dbReference type="Pfam" id="PF04082">
    <property type="entry name" value="Fungal_trans"/>
    <property type="match status" value="1"/>
</dbReference>
<evidence type="ECO:0000313" key="5">
    <source>
        <dbReference type="EMBL" id="KAK6984921.1"/>
    </source>
</evidence>
<proteinExistence type="predicted"/>
<dbReference type="GO" id="GO:0003677">
    <property type="term" value="F:DNA binding"/>
    <property type="evidence" value="ECO:0007669"/>
    <property type="project" value="InterPro"/>
</dbReference>
<dbReference type="EMBL" id="JAWWNJ010000133">
    <property type="protein sequence ID" value="KAK6984921.1"/>
    <property type="molecule type" value="Genomic_DNA"/>
</dbReference>
<dbReference type="Proteomes" id="UP001362999">
    <property type="component" value="Unassembled WGS sequence"/>
</dbReference>
<organism evidence="5 6">
    <name type="scientific">Favolaschia claudopus</name>
    <dbReference type="NCBI Taxonomy" id="2862362"/>
    <lineage>
        <taxon>Eukaryota</taxon>
        <taxon>Fungi</taxon>
        <taxon>Dikarya</taxon>
        <taxon>Basidiomycota</taxon>
        <taxon>Agaricomycotina</taxon>
        <taxon>Agaricomycetes</taxon>
        <taxon>Agaricomycetidae</taxon>
        <taxon>Agaricales</taxon>
        <taxon>Marasmiineae</taxon>
        <taxon>Mycenaceae</taxon>
        <taxon>Favolaschia</taxon>
    </lineage>
</organism>
<feature type="region of interest" description="Disordered" evidence="2">
    <location>
        <begin position="65"/>
        <end position="84"/>
    </location>
</feature>
<protein>
    <submittedName>
        <fullName evidence="5">Fungal-trans domain-containing protein</fullName>
    </submittedName>
</protein>
<keyword evidence="3" id="KW-0472">Membrane</keyword>
<gene>
    <name evidence="5" type="ORF">R3P38DRAFT_2805977</name>
</gene>
<keyword evidence="3" id="KW-0812">Transmembrane</keyword>